<keyword evidence="1" id="KW-0812">Transmembrane</keyword>
<dbReference type="PANTHER" id="PTHR34220:SF7">
    <property type="entry name" value="SENSOR HISTIDINE KINASE YPDA"/>
    <property type="match status" value="1"/>
</dbReference>
<feature type="domain" description="Signal transduction histidine kinase internal region" evidence="2">
    <location>
        <begin position="345"/>
        <end position="418"/>
    </location>
</feature>
<keyword evidence="4" id="KW-1185">Reference proteome</keyword>
<dbReference type="InterPro" id="IPR010559">
    <property type="entry name" value="Sig_transdc_His_kin_internal"/>
</dbReference>
<gene>
    <name evidence="3" type="ORF">BCY89_07270</name>
</gene>
<dbReference type="EMBL" id="MCAQ01000023">
    <property type="protein sequence ID" value="RKF34759.1"/>
    <property type="molecule type" value="Genomic_DNA"/>
</dbReference>
<accession>A0A420FP87</accession>
<evidence type="ECO:0000259" key="2">
    <source>
        <dbReference type="Pfam" id="PF06580"/>
    </source>
</evidence>
<dbReference type="InterPro" id="IPR050640">
    <property type="entry name" value="Bact_2-comp_sensor_kinase"/>
</dbReference>
<sequence length="534" mass="61665">MKKNTFLLIAIFFWIPIFAQVSSKDEQYPIDKKVEYYLGSIDIGGISIGASFDTWSKIRSYANSFPNISNKALTYVNNGNRVQFKIRTKLLTGIKNYRFAIVDDLKNTLLSGRLEDLTFKKYGIFGYIAELPITEIRNKNISVTLYNEKNPSQQGTAIIYNTVIPKTEIIFLGREVIDRSNRSAVEMKTDASKIIFDKDVRGFMVAVKKNDYSSIYSLLVKEKKTGKVVFKSNSWNYSFYNVDGIEQPNISIGRENFKNSGEYEIIIRPELEKMTEKEMESSSFRQNVKIQIDRIFSMKDMIMWSLSLIIIFSIISFLLIYVLRRRNRKKIREQSLNKKISETKLISIQAQLNPHFLFNSLASIQSFINNNDVDNANRYLSKFARLTRNVLDSELVNILADERDLLTDYLQMEQLRFGFEYGINVNDLDPNNIEIPTMLLQPLVENAIKHGISELKEGGKIGLYFERKESDMMITIIDNGRGYDVANTPFGLGIKLTNERIQLWNELHPETNIFINTESKNTGTCVSLIFKNWL</sequence>
<name>A0A420FP87_9SPHI</name>
<dbReference type="InterPro" id="IPR036890">
    <property type="entry name" value="HATPase_C_sf"/>
</dbReference>
<organism evidence="3 4">
    <name type="scientific">Sphingobacterium siyangense</name>
    <dbReference type="NCBI Taxonomy" id="459529"/>
    <lineage>
        <taxon>Bacteria</taxon>
        <taxon>Pseudomonadati</taxon>
        <taxon>Bacteroidota</taxon>
        <taxon>Sphingobacteriia</taxon>
        <taxon>Sphingobacteriales</taxon>
        <taxon>Sphingobacteriaceae</taxon>
        <taxon>Sphingobacterium</taxon>
    </lineage>
</organism>
<dbReference type="Proteomes" id="UP000286402">
    <property type="component" value="Unassembled WGS sequence"/>
</dbReference>
<proteinExistence type="predicted"/>
<dbReference type="GO" id="GO:0016020">
    <property type="term" value="C:membrane"/>
    <property type="evidence" value="ECO:0007669"/>
    <property type="project" value="InterPro"/>
</dbReference>
<keyword evidence="1" id="KW-0472">Membrane</keyword>
<dbReference type="Gene3D" id="3.30.565.10">
    <property type="entry name" value="Histidine kinase-like ATPase, C-terminal domain"/>
    <property type="match status" value="1"/>
</dbReference>
<reference evidence="3 4" key="1">
    <citation type="submission" date="2016-07" db="EMBL/GenBank/DDBJ databases">
        <title>Genome analysis of Sphingobacterium siyangense T12B17.</title>
        <authorList>
            <person name="Xu D."/>
            <person name="Su Y."/>
            <person name="Zheng S."/>
        </authorList>
    </citation>
    <scope>NUCLEOTIDE SEQUENCE [LARGE SCALE GENOMIC DNA]</scope>
    <source>
        <strain evidence="3 4">T12B17</strain>
    </source>
</reference>
<dbReference type="Pfam" id="PF06580">
    <property type="entry name" value="His_kinase"/>
    <property type="match status" value="1"/>
</dbReference>
<dbReference type="SUPFAM" id="SSF55874">
    <property type="entry name" value="ATPase domain of HSP90 chaperone/DNA topoisomerase II/histidine kinase"/>
    <property type="match status" value="1"/>
</dbReference>
<evidence type="ECO:0000313" key="3">
    <source>
        <dbReference type="EMBL" id="RKF34759.1"/>
    </source>
</evidence>
<keyword evidence="1" id="KW-1133">Transmembrane helix</keyword>
<protein>
    <recommendedName>
        <fullName evidence="2">Signal transduction histidine kinase internal region domain-containing protein</fullName>
    </recommendedName>
</protein>
<comment type="caution">
    <text evidence="3">The sequence shown here is derived from an EMBL/GenBank/DDBJ whole genome shotgun (WGS) entry which is preliminary data.</text>
</comment>
<dbReference type="GO" id="GO:0000155">
    <property type="term" value="F:phosphorelay sensor kinase activity"/>
    <property type="evidence" value="ECO:0007669"/>
    <property type="project" value="InterPro"/>
</dbReference>
<dbReference type="AlphaFoldDB" id="A0A420FP87"/>
<feature type="transmembrane region" description="Helical" evidence="1">
    <location>
        <begin position="301"/>
        <end position="323"/>
    </location>
</feature>
<dbReference type="PANTHER" id="PTHR34220">
    <property type="entry name" value="SENSOR HISTIDINE KINASE YPDA"/>
    <property type="match status" value="1"/>
</dbReference>
<dbReference type="RefSeq" id="WP_120334557.1">
    <property type="nucleotide sequence ID" value="NZ_DAINKZ010000003.1"/>
</dbReference>
<evidence type="ECO:0000313" key="4">
    <source>
        <dbReference type="Proteomes" id="UP000286402"/>
    </source>
</evidence>
<evidence type="ECO:0000256" key="1">
    <source>
        <dbReference type="SAM" id="Phobius"/>
    </source>
</evidence>